<keyword evidence="2" id="KW-1133">Transmembrane helix</keyword>
<feature type="transmembrane region" description="Helical" evidence="2">
    <location>
        <begin position="21"/>
        <end position="39"/>
    </location>
</feature>
<protein>
    <recommendedName>
        <fullName evidence="3">Sushi domain-containing protein</fullName>
    </recommendedName>
</protein>
<evidence type="ECO:0000313" key="4">
    <source>
        <dbReference type="EMBL" id="TRY69276.1"/>
    </source>
</evidence>
<keyword evidence="5" id="KW-1185">Reference proteome</keyword>
<dbReference type="InterPro" id="IPR015915">
    <property type="entry name" value="Kelch-typ_b-propeller"/>
</dbReference>
<keyword evidence="2" id="KW-0812">Transmembrane</keyword>
<name>A0A553NV23_TIGCA</name>
<accession>A0A553NV23</accession>
<sequence>MTFGIRLRQTKELVSHSRANLAMRLLIFGTFVISWLLMFPSTCSLSLTPNFPCPPLTKSLLEDSSIVITCSPESTLTKKKVARHAQCIIRCLNGALRQFSCWDQGWSATPSTKHCEISTCVKIDLVYPWLSWQCSDGNAFDSVCTSSCLGPENDLYSEKCTSKGTWQTNPGFNDPRKCRCEDPDQTWQCQSQKNAGSTCSKECAESSEFATIVCKPNGEWETLKDCHCLEPSTQYPGLEWNCNRDSSVCTSKCGSQEYVIECYHGEWNPEDPSNPVMCQCPLKPDIEPSLDFDCPGSPPYSQGTICTTKCASGDDLVMTCDENEWIQTSDSCHCDNLNDQIPWDCIKQTSPNSTLNSKARQICHRVCNPESQNDDLVLNCLVNGEWDKPSEPCQCQNPAQINPNVDWTCGEEPTSNDPLDAGIVCDRMCNALSSSEPLQIECQSNGLWNSDLEDIKETCACQAADELFPQIPWSCENGEASVKGPQICHRDCHKESGSNEELSIQCQADGSWSNSNDIPSCTCKNPNQLYPQITWDCPDEPWTVSSSCSGDCAGQTTSIICRKDGTWDDAQLPEVCEEELKCDQENVDISNGRISCLINSKSEETVCKVKCKPGYVSKSSNILSCRNGNFKEIFCKTSKRSDKKLNPECEKAVFLLLGGTDEKRGPLKSTELYTGESHSDCQTVPDLPNDMEIGFGLWYQGSVLACGGKPDNYYECFVLETTDDDQDNTNRALKWKKFDLGGQSVKPKSAGAIDLTDSVHIYGGVDPSHQDTSRSTDLRWDGSTCELTNETLEDVINFKDYCYVSKPDTNGSRALEMMCGTDFMGKSCFELKNGNPFISTTYEQLENPSCALLENQDHTLMLTVESGKKIVVLGKLTNEIASSRDIEWTPYDNLLDQERHEPGLGVFNGNVLVFGGEQVEEINIDQNPLQVITRNEKLLIPRNSPIVVSVPKSRFCNT</sequence>
<gene>
    <name evidence="4" type="ORF">TCAL_07240</name>
</gene>
<dbReference type="AlphaFoldDB" id="A0A553NV23"/>
<evidence type="ECO:0000256" key="2">
    <source>
        <dbReference type="SAM" id="Phobius"/>
    </source>
</evidence>
<evidence type="ECO:0000259" key="3">
    <source>
        <dbReference type="SMART" id="SM00032"/>
    </source>
</evidence>
<keyword evidence="1" id="KW-1015">Disulfide bond</keyword>
<dbReference type="Proteomes" id="UP000318571">
    <property type="component" value="Chromosome 1"/>
</dbReference>
<dbReference type="Gene3D" id="2.120.10.80">
    <property type="entry name" value="Kelch-type beta propeller"/>
    <property type="match status" value="1"/>
</dbReference>
<reference evidence="4 5" key="1">
    <citation type="journal article" date="2018" name="Nat. Ecol. Evol.">
        <title>Genomic signatures of mitonuclear coevolution across populations of Tigriopus californicus.</title>
        <authorList>
            <person name="Barreto F.S."/>
            <person name="Watson E.T."/>
            <person name="Lima T.G."/>
            <person name="Willett C.S."/>
            <person name="Edmands S."/>
            <person name="Li W."/>
            <person name="Burton R.S."/>
        </authorList>
    </citation>
    <scope>NUCLEOTIDE SEQUENCE [LARGE SCALE GENOMIC DNA]</scope>
    <source>
        <strain evidence="4 5">San Diego</strain>
    </source>
</reference>
<keyword evidence="2" id="KW-0472">Membrane</keyword>
<evidence type="ECO:0000313" key="5">
    <source>
        <dbReference type="Proteomes" id="UP000318571"/>
    </source>
</evidence>
<feature type="domain" description="Sushi" evidence="3">
    <location>
        <begin position="280"/>
        <end position="332"/>
    </location>
</feature>
<organism evidence="4 5">
    <name type="scientific">Tigriopus californicus</name>
    <name type="common">Marine copepod</name>
    <dbReference type="NCBI Taxonomy" id="6832"/>
    <lineage>
        <taxon>Eukaryota</taxon>
        <taxon>Metazoa</taxon>
        <taxon>Ecdysozoa</taxon>
        <taxon>Arthropoda</taxon>
        <taxon>Crustacea</taxon>
        <taxon>Multicrustacea</taxon>
        <taxon>Hexanauplia</taxon>
        <taxon>Copepoda</taxon>
        <taxon>Harpacticoida</taxon>
        <taxon>Harpacticidae</taxon>
        <taxon>Tigriopus</taxon>
    </lineage>
</organism>
<dbReference type="EMBL" id="VCGU01000010">
    <property type="protein sequence ID" value="TRY69276.1"/>
    <property type="molecule type" value="Genomic_DNA"/>
</dbReference>
<proteinExistence type="predicted"/>
<dbReference type="InterPro" id="IPR000436">
    <property type="entry name" value="Sushi_SCR_CCP_dom"/>
</dbReference>
<dbReference type="SMART" id="SM00032">
    <property type="entry name" value="CCP"/>
    <property type="match status" value="2"/>
</dbReference>
<comment type="caution">
    <text evidence="4">The sequence shown here is derived from an EMBL/GenBank/DDBJ whole genome shotgun (WGS) entry which is preliminary data.</text>
</comment>
<evidence type="ECO:0000256" key="1">
    <source>
        <dbReference type="ARBA" id="ARBA00023157"/>
    </source>
</evidence>
<feature type="domain" description="Sushi" evidence="3">
    <location>
        <begin position="582"/>
        <end position="635"/>
    </location>
</feature>